<dbReference type="SUPFAM" id="SSF63829">
    <property type="entry name" value="Calcium-dependent phosphotriesterase"/>
    <property type="match status" value="1"/>
</dbReference>
<dbReference type="Proteomes" id="UP000026915">
    <property type="component" value="Chromosome 2"/>
</dbReference>
<dbReference type="InterPro" id="IPR011042">
    <property type="entry name" value="6-blade_b-propeller_TolB-like"/>
</dbReference>
<feature type="signal peptide" evidence="4">
    <location>
        <begin position="1"/>
        <end position="19"/>
    </location>
</feature>
<dbReference type="Gramene" id="EOY00407">
    <property type="protein sequence ID" value="EOY00407"/>
    <property type="gene ID" value="TCM_010276"/>
</dbReference>
<evidence type="ECO:0000313" key="5">
    <source>
        <dbReference type="EMBL" id="EOY00407.1"/>
    </source>
</evidence>
<keyword evidence="3" id="KW-0812">Transmembrane</keyword>
<feature type="chain" id="PRO_5001596922" evidence="4">
    <location>
        <begin position="20"/>
        <end position="404"/>
    </location>
</feature>
<evidence type="ECO:0000256" key="2">
    <source>
        <dbReference type="PROSITE-ProRule" id="PRU00504"/>
    </source>
</evidence>
<dbReference type="OMA" id="MFRINTV"/>
<reference evidence="5 6" key="1">
    <citation type="journal article" date="2013" name="Genome Biol.">
        <title>The genome sequence of the most widely cultivated cacao type and its use to identify candidate genes regulating pod color.</title>
        <authorList>
            <person name="Motamayor J.C."/>
            <person name="Mockaitis K."/>
            <person name="Schmutz J."/>
            <person name="Haiminen N."/>
            <person name="Iii D.L."/>
            <person name="Cornejo O."/>
            <person name="Findley S.D."/>
            <person name="Zheng P."/>
            <person name="Utro F."/>
            <person name="Royaert S."/>
            <person name="Saski C."/>
            <person name="Jenkins J."/>
            <person name="Podicheti R."/>
            <person name="Zhao M."/>
            <person name="Scheffler B.E."/>
            <person name="Stack J.C."/>
            <person name="Feltus F.A."/>
            <person name="Mustiga G.M."/>
            <person name="Amores F."/>
            <person name="Phillips W."/>
            <person name="Marelli J.P."/>
            <person name="May G.D."/>
            <person name="Shapiro H."/>
            <person name="Ma J."/>
            <person name="Bustamante C.D."/>
            <person name="Schnell R.J."/>
            <person name="Main D."/>
            <person name="Gilbert D."/>
            <person name="Parida L."/>
            <person name="Kuhn D.N."/>
        </authorList>
    </citation>
    <scope>NUCLEOTIDE SEQUENCE [LARGE SCALE GENOMIC DNA]</scope>
    <source>
        <strain evidence="6">cv. Matina 1-6</strain>
    </source>
</reference>
<dbReference type="InterPro" id="IPR001258">
    <property type="entry name" value="NHL_repeat"/>
</dbReference>
<dbReference type="Gene3D" id="2.120.10.30">
    <property type="entry name" value="TolB, C-terminal domain"/>
    <property type="match status" value="1"/>
</dbReference>
<evidence type="ECO:0000256" key="1">
    <source>
        <dbReference type="ARBA" id="ARBA00022737"/>
    </source>
</evidence>
<sequence>MASQLSLITLFLFFSLVSSEIILEEGYTVTTVIDCHKLKIFPYSVLALPGSSDLLVLDSFNSHLYTVSFPLSNESEVKRISSGEGKAGLWDGELGQARFNNPRSFALDAKGNVYVADRGNHVIRKITPSGAVTTIAGGYSKTVGNKDGPAQNATFSNDFELAIVAERCILLVVERGSQSVRQIDLNPADCATSSPSGQIFGLGAVTIWTLGLGLSCLLGLFMGILLRPYIIPHEGLTLIRFSKIWNHCVINLGKQVAILCYDIKSAVANSKLYLFMLKLFWLCLSHMSLLFSVNFVEYRTSEKDIVSLLDSDDLSNPEVKKSRIFSDQLKDLICCDETLELPYTSEFIFKQGDGNQNGSTVLADCHGRIDALIQANVMEFANEAEETTAIVKPGASSSRLVKRR</sequence>
<evidence type="ECO:0000313" key="6">
    <source>
        <dbReference type="Proteomes" id="UP000026915"/>
    </source>
</evidence>
<dbReference type="HOGENOM" id="CLU_054467_0_0_1"/>
<dbReference type="FunCoup" id="A0A061E7R1">
    <property type="interactions" value="312"/>
</dbReference>
<keyword evidence="6" id="KW-1185">Reference proteome</keyword>
<dbReference type="InParanoid" id="A0A061E7R1"/>
<gene>
    <name evidence="5" type="ORF">TCM_010276</name>
</gene>
<name>A0A061E7R1_THECC</name>
<dbReference type="PROSITE" id="PS51125">
    <property type="entry name" value="NHL"/>
    <property type="match status" value="1"/>
</dbReference>
<keyword evidence="1" id="KW-0677">Repeat</keyword>
<protein>
    <submittedName>
        <fullName evidence="5">NHL domain-containing protein, putative isoform 1</fullName>
    </submittedName>
</protein>
<keyword evidence="4" id="KW-0732">Signal</keyword>
<dbReference type="eggNOG" id="ENOG502QQTE">
    <property type="taxonomic scope" value="Eukaryota"/>
</dbReference>
<feature type="repeat" description="NHL" evidence="2">
    <location>
        <begin position="92"/>
        <end position="129"/>
    </location>
</feature>
<feature type="transmembrane region" description="Helical" evidence="3">
    <location>
        <begin position="199"/>
        <end position="226"/>
    </location>
</feature>
<organism evidence="5 6">
    <name type="scientific">Theobroma cacao</name>
    <name type="common">Cacao</name>
    <name type="synonym">Cocoa</name>
    <dbReference type="NCBI Taxonomy" id="3641"/>
    <lineage>
        <taxon>Eukaryota</taxon>
        <taxon>Viridiplantae</taxon>
        <taxon>Streptophyta</taxon>
        <taxon>Embryophyta</taxon>
        <taxon>Tracheophyta</taxon>
        <taxon>Spermatophyta</taxon>
        <taxon>Magnoliopsida</taxon>
        <taxon>eudicotyledons</taxon>
        <taxon>Gunneridae</taxon>
        <taxon>Pentapetalae</taxon>
        <taxon>rosids</taxon>
        <taxon>malvids</taxon>
        <taxon>Malvales</taxon>
        <taxon>Malvaceae</taxon>
        <taxon>Byttnerioideae</taxon>
        <taxon>Theobroma</taxon>
    </lineage>
</organism>
<dbReference type="PANTHER" id="PTHR13833:SF71">
    <property type="entry name" value="NHL DOMAIN-CONTAINING PROTEIN"/>
    <property type="match status" value="1"/>
</dbReference>
<dbReference type="Pfam" id="PF01436">
    <property type="entry name" value="NHL"/>
    <property type="match status" value="1"/>
</dbReference>
<keyword evidence="3" id="KW-1133">Transmembrane helix</keyword>
<keyword evidence="3" id="KW-0472">Membrane</keyword>
<dbReference type="AlphaFoldDB" id="A0A061E7R1"/>
<evidence type="ECO:0000256" key="4">
    <source>
        <dbReference type="SAM" id="SignalP"/>
    </source>
</evidence>
<dbReference type="PANTHER" id="PTHR13833">
    <property type="match status" value="1"/>
</dbReference>
<evidence type="ECO:0000256" key="3">
    <source>
        <dbReference type="SAM" id="Phobius"/>
    </source>
</evidence>
<dbReference type="EMBL" id="CM001880">
    <property type="protein sequence ID" value="EOY00407.1"/>
    <property type="molecule type" value="Genomic_DNA"/>
</dbReference>
<accession>A0A061E7R1</accession>
<proteinExistence type="predicted"/>